<name>A0ABT8WMM6_9FLAO</name>
<dbReference type="SUPFAM" id="SSF51735">
    <property type="entry name" value="NAD(P)-binding Rossmann-fold domains"/>
    <property type="match status" value="1"/>
</dbReference>
<dbReference type="Pfam" id="PF16197">
    <property type="entry name" value="KAsynt_C_assoc"/>
    <property type="match status" value="1"/>
</dbReference>
<reference evidence="5" key="1">
    <citation type="submission" date="2023-07" db="EMBL/GenBank/DDBJ databases">
        <title>Two novel species in the genus Flavivirga.</title>
        <authorList>
            <person name="Kwon K."/>
        </authorList>
    </citation>
    <scope>NUCLEOTIDE SEQUENCE</scope>
    <source>
        <strain evidence="5">KACC 14158</strain>
    </source>
</reference>
<dbReference type="InterPro" id="IPR014043">
    <property type="entry name" value="Acyl_transferase_dom"/>
</dbReference>
<evidence type="ECO:0000256" key="2">
    <source>
        <dbReference type="ARBA" id="ARBA00022553"/>
    </source>
</evidence>
<keyword evidence="6" id="KW-1185">Reference proteome</keyword>
<dbReference type="RefSeq" id="WP_303301558.1">
    <property type="nucleotide sequence ID" value="NZ_BAABDA010000050.1"/>
</dbReference>
<dbReference type="SMART" id="SM00827">
    <property type="entry name" value="PKS_AT"/>
    <property type="match status" value="1"/>
</dbReference>
<evidence type="ECO:0000259" key="4">
    <source>
        <dbReference type="PROSITE" id="PS52004"/>
    </source>
</evidence>
<feature type="domain" description="Ketosynthase family 3 (KS3)" evidence="4">
    <location>
        <begin position="4"/>
        <end position="464"/>
    </location>
</feature>
<keyword evidence="3" id="KW-0808">Transferase</keyword>
<dbReference type="InterPro" id="IPR014031">
    <property type="entry name" value="Ketoacyl_synth_C"/>
</dbReference>
<dbReference type="InterPro" id="IPR049552">
    <property type="entry name" value="PKS_DH_N"/>
</dbReference>
<dbReference type="Pfam" id="PF14765">
    <property type="entry name" value="PS-DH"/>
    <property type="match status" value="1"/>
</dbReference>
<accession>A0ABT8WMM6</accession>
<organism evidence="5 6">
    <name type="scientific">Flavivirga jejuensis</name>
    <dbReference type="NCBI Taxonomy" id="870487"/>
    <lineage>
        <taxon>Bacteria</taxon>
        <taxon>Pseudomonadati</taxon>
        <taxon>Bacteroidota</taxon>
        <taxon>Flavobacteriia</taxon>
        <taxon>Flavobacteriales</taxon>
        <taxon>Flavobacteriaceae</taxon>
        <taxon>Flavivirga</taxon>
    </lineage>
</organism>
<dbReference type="Pfam" id="PF00698">
    <property type="entry name" value="Acyl_transf_1"/>
    <property type="match status" value="1"/>
</dbReference>
<dbReference type="InterPro" id="IPR001227">
    <property type="entry name" value="Ac_transferase_dom_sf"/>
</dbReference>
<evidence type="ECO:0000313" key="5">
    <source>
        <dbReference type="EMBL" id="MDO5974417.1"/>
    </source>
</evidence>
<dbReference type="InterPro" id="IPR050091">
    <property type="entry name" value="PKS_NRPS_Biosynth_Enz"/>
</dbReference>
<dbReference type="InterPro" id="IPR049551">
    <property type="entry name" value="PKS_DH_C"/>
</dbReference>
<dbReference type="InterPro" id="IPR057326">
    <property type="entry name" value="KR_dom"/>
</dbReference>
<dbReference type="EMBL" id="JAUOEL010000003">
    <property type="protein sequence ID" value="MDO5974417.1"/>
    <property type="molecule type" value="Genomic_DNA"/>
</dbReference>
<dbReference type="Proteomes" id="UP001176806">
    <property type="component" value="Unassembled WGS sequence"/>
</dbReference>
<evidence type="ECO:0000313" key="6">
    <source>
        <dbReference type="Proteomes" id="UP001176806"/>
    </source>
</evidence>
<gene>
    <name evidence="5" type="ORF">Q4Q40_09495</name>
</gene>
<dbReference type="Pfam" id="PF21089">
    <property type="entry name" value="PKS_DH_N"/>
    <property type="match status" value="1"/>
</dbReference>
<dbReference type="Gene3D" id="3.10.129.110">
    <property type="entry name" value="Polyketide synthase dehydratase"/>
    <property type="match status" value="1"/>
</dbReference>
<evidence type="ECO:0000256" key="1">
    <source>
        <dbReference type="ARBA" id="ARBA00022450"/>
    </source>
</evidence>
<dbReference type="Gene3D" id="3.40.50.720">
    <property type="entry name" value="NAD(P)-binding Rossmann-like Domain"/>
    <property type="match status" value="1"/>
</dbReference>
<keyword evidence="2" id="KW-0597">Phosphoprotein</keyword>
<dbReference type="Gene3D" id="3.40.47.10">
    <property type="match status" value="1"/>
</dbReference>
<proteinExistence type="predicted"/>
<dbReference type="InterPro" id="IPR042104">
    <property type="entry name" value="PKS_dehydratase_sf"/>
</dbReference>
<dbReference type="CDD" id="cd00833">
    <property type="entry name" value="PKS"/>
    <property type="match status" value="1"/>
</dbReference>
<dbReference type="SUPFAM" id="SSF52151">
    <property type="entry name" value="FabD/lysophospholipase-like"/>
    <property type="match status" value="1"/>
</dbReference>
<dbReference type="Pfam" id="PF02801">
    <property type="entry name" value="Ketoacyl-synt_C"/>
    <property type="match status" value="1"/>
</dbReference>
<sequence length="1857" mass="205744">MKKSEGIAIVGMDCRYPGANNINEFWENILAARQQFRAMPDKRLNLDYYGTDDKDAVDLTYIKKAAVLTDYHFDRVKFRVSKSTFEQTDLTHWLALDVAAGALADAGFENGVGLPKDKVGVIIGNSLTGEFTRANIMRLRWPYVFKVFESTLSNLDYSKEEIASILSQTEKVYKEPFPKPDADTLAGGLSNTIAGRVCNYFDFNGGGYTVDGACSSSLLALTNGCNAIINGEMEMALVGGVDLSIDPFEMIGFARNGALAVEDMQVFGDKSQGFWPGEGCGIVLMMKESQAKEMGLNIYSVIRGWGISSDGKGGMTRPKPETQQLALERAYSRSGIDISQVTMFEAHGTGTQIGDNIELTALTNALSSSDKLEKPAIVSSVKHLIGHTKAAAGIAGVIKASMATKNKVVPPSVGTSGAHPVIKENNDKIKVVHEPIPHNDETAFISGVSSFGFGGINAHIVLESASLEASNYSESALNKYANSTRDFEIFPFTAVTKEALIKKLEQVAKIASKISRAQFLDLSNSILKNFKTQGTYKASIVAATPDQLEQNVKTLLQHLEVSEKKLINEKEGVYFNENKKKENIAFLFPGQGAPIYNGQGGFKKLHQEVSNESASIVDESNDILESTIVDTEIAQPKIVESTLESIELLKNLGVNADYGVGHSLGEISALAWAKTISKDQAIHMAQVRGNCMSSLGEEGGTMLALSCEETVLNKLIENIDVVITGYNGKNNYVVGGIKEAIIKVEGRAFSYGVKNALLKVSHAFHTPMMRNAALEFKKHLDQWEFKKPSKNVISTITGDKLEEDSCLGTYLYEQIENPVKFSQAIESLKENTLFFIEVGPGTTLQKTLKNDADVNVVSLNYGNESLKGLLSTLSASFIHGAAVKFEALTTNRFFKTFDIENWVLDVLINPCEMIDFKSSDIKELMNQKNQESEAIVSTDSSNLSKLPTEHTEEGVLTYLKNLISEKTEIPVEVITNGDRIMSQLHLNSLVITEIVSLVAKSFNKSHKVYSAASILANADGTIEELSKLIYEGENDNRSNSESKMFDFSEYTNWTHIFNRIDVVKKRSKIKTIEGEGAILIQGTNSNLTQSVQNLVNTQKFTLGNGGVFVYQNTDTNDVLQDFLHFLKHPQILQSNFVAVIQVNNSKETTITDLKPVFRSFMLEHSIIEKTLVLEIAETIEDKLTIIKEELEVISNYKEVIYSDKENRFESQCEVFFPEKGSITNQITSDDVILATGGGKGITFESVFQLAKKTNAKLAILGRSKENSSKELSDNLALLKEQGIDFNYYSVDVCSEDSTAQTIEKIKSDFKKISVIVHGAGINNPKSIQDLQAKDFEITAEVKVNGLKNVINQLEIQDLRFVIGYGSIIAQSGMQGNADYAFANDQLALYIQDLKRLAPNCRCLTLEWSVWDETGMGANLNSIDSLKRIGVWPIPVKNGVTILENILADASCQEGRYIVSGRYGTIPTLTFSKKKNTLDRFVSKIVYQIPEVEIISEVGINLNDDIYLKNHVFNGQYVFPTVMILEGMAQCCNSLSKNKDSWNFENLKINKSIFIPEKGVNKIRFVVSRVAENTFQAAVLSEDSSFEVKCFEATITYKSVQVANRNSIDTSSLTKLAIHTPTHFYDDLLFHHGPFRRIKHFHEVNALDALALTTTSLEESWFGDFVSANLILGDPGLNDAAIHCHQACRPSQQLLPTAASEIYINANPVEGSLYIHTNELEEIGNETTINVYITNAEGEVKQYWKGLVLTKVTGVDKNQKWIPELLKPYLEYHIKKIIEKPFKLTLSQVENFVKSTIEKGFATMDIDADFMITLGTEQSYQDESKDNENIIFNSSTFLENYGKKVVFFISKRKEKFVV</sequence>
<dbReference type="InterPro" id="IPR016035">
    <property type="entry name" value="Acyl_Trfase/lysoPLipase"/>
</dbReference>
<evidence type="ECO:0000256" key="3">
    <source>
        <dbReference type="ARBA" id="ARBA00022679"/>
    </source>
</evidence>
<dbReference type="PANTHER" id="PTHR43775">
    <property type="entry name" value="FATTY ACID SYNTHASE"/>
    <property type="match status" value="1"/>
</dbReference>
<dbReference type="Pfam" id="PF08659">
    <property type="entry name" value="KR"/>
    <property type="match status" value="1"/>
</dbReference>
<dbReference type="InterPro" id="IPR032821">
    <property type="entry name" value="PKS_assoc"/>
</dbReference>
<dbReference type="SMART" id="SM00825">
    <property type="entry name" value="PKS_KS"/>
    <property type="match status" value="1"/>
</dbReference>
<dbReference type="InterPro" id="IPR020841">
    <property type="entry name" value="PKS_Beta-ketoAc_synthase_dom"/>
</dbReference>
<dbReference type="Pfam" id="PF00109">
    <property type="entry name" value="ketoacyl-synt"/>
    <property type="match status" value="1"/>
</dbReference>
<dbReference type="SUPFAM" id="SSF53901">
    <property type="entry name" value="Thiolase-like"/>
    <property type="match status" value="1"/>
</dbReference>
<comment type="caution">
    <text evidence="5">The sequence shown here is derived from an EMBL/GenBank/DDBJ whole genome shotgun (WGS) entry which is preliminary data.</text>
</comment>
<dbReference type="Gene3D" id="3.40.366.10">
    <property type="entry name" value="Malonyl-Coenzyme A Acyl Carrier Protein, domain 2"/>
    <property type="match status" value="1"/>
</dbReference>
<dbReference type="InterPro" id="IPR016039">
    <property type="entry name" value="Thiolase-like"/>
</dbReference>
<dbReference type="SMART" id="SM00822">
    <property type="entry name" value="PKS_KR"/>
    <property type="match status" value="1"/>
</dbReference>
<dbReference type="Gene3D" id="1.10.1200.10">
    <property type="entry name" value="ACP-like"/>
    <property type="match status" value="1"/>
</dbReference>
<dbReference type="InterPro" id="IPR036291">
    <property type="entry name" value="NAD(P)-bd_dom_sf"/>
</dbReference>
<dbReference type="PROSITE" id="PS52004">
    <property type="entry name" value="KS3_2"/>
    <property type="match status" value="1"/>
</dbReference>
<dbReference type="InterPro" id="IPR013968">
    <property type="entry name" value="PKS_KR"/>
</dbReference>
<protein>
    <submittedName>
        <fullName evidence="5">SDR family NAD(P)-dependent oxidoreductase</fullName>
    </submittedName>
</protein>
<dbReference type="InterPro" id="IPR036736">
    <property type="entry name" value="ACP-like_sf"/>
</dbReference>
<dbReference type="PANTHER" id="PTHR43775:SF37">
    <property type="entry name" value="SI:DKEY-61P9.11"/>
    <property type="match status" value="1"/>
</dbReference>
<keyword evidence="1" id="KW-0596">Phosphopantetheine</keyword>
<dbReference type="InterPro" id="IPR014030">
    <property type="entry name" value="Ketoacyl_synth_N"/>
</dbReference>